<keyword evidence="2" id="KW-1185">Reference proteome</keyword>
<comment type="caution">
    <text evidence="1">The sequence shown here is derived from an EMBL/GenBank/DDBJ whole genome shotgun (WGS) entry which is preliminary data.</text>
</comment>
<protein>
    <submittedName>
        <fullName evidence="1">Methyltransferase (TIGR04325 family)</fullName>
    </submittedName>
</protein>
<proteinExistence type="predicted"/>
<dbReference type="EMBL" id="JAUSUW010000001">
    <property type="protein sequence ID" value="MDQ0419504.1"/>
    <property type="molecule type" value="Genomic_DNA"/>
</dbReference>
<name>A0ABU0G2D8_9HYPH</name>
<dbReference type="GO" id="GO:0008168">
    <property type="term" value="F:methyltransferase activity"/>
    <property type="evidence" value="ECO:0007669"/>
    <property type="project" value="UniProtKB-KW"/>
</dbReference>
<keyword evidence="1" id="KW-0808">Transferase</keyword>
<dbReference type="InterPro" id="IPR027612">
    <property type="entry name" value="Put_MTase_LIC12133"/>
</dbReference>
<evidence type="ECO:0000313" key="2">
    <source>
        <dbReference type="Proteomes" id="UP001238496"/>
    </source>
</evidence>
<keyword evidence="1" id="KW-0489">Methyltransferase</keyword>
<gene>
    <name evidence="1" type="ORF">J2045_000514</name>
</gene>
<dbReference type="NCBIfam" id="TIGR04325">
    <property type="entry name" value="MTase_LIC12133"/>
    <property type="match status" value="1"/>
</dbReference>
<sequence>MKQRVRALLRGAESGFEQSMLPLRAAAGRLRYLSPRPRRFTGAFPSYEEAFAAASRAGRLAGYNHHEIAQVSFEQMCGIMPWDYPVMFWLSRLHDQIDGLLDAGGHMGTKYRAFRAPLALSEDFRWVIYELPAIAEAGRRRAEEDGLRALRFVDDVNDAPRLPVFLGSGLMQYLDIPLSSLLTRLPALPPHLLLNKVALRKNGPPLVTLERIGDAYVPYQMRNEADLVRDLETIGYRLVDRWSIDALSHVIDTHPELGPSSSAGFYFRL</sequence>
<organism evidence="1 2">
    <name type="scientific">Peteryoungia aggregata LMG 23059</name>
    <dbReference type="NCBI Taxonomy" id="1368425"/>
    <lineage>
        <taxon>Bacteria</taxon>
        <taxon>Pseudomonadati</taxon>
        <taxon>Pseudomonadota</taxon>
        <taxon>Alphaproteobacteria</taxon>
        <taxon>Hyphomicrobiales</taxon>
        <taxon>Rhizobiaceae</taxon>
        <taxon>Peteryoungia</taxon>
    </lineage>
</organism>
<dbReference type="Proteomes" id="UP001238496">
    <property type="component" value="Unassembled WGS sequence"/>
</dbReference>
<dbReference type="GO" id="GO:0032259">
    <property type="term" value="P:methylation"/>
    <property type="evidence" value="ECO:0007669"/>
    <property type="project" value="UniProtKB-KW"/>
</dbReference>
<accession>A0ABU0G2D8</accession>
<evidence type="ECO:0000313" key="1">
    <source>
        <dbReference type="EMBL" id="MDQ0419504.1"/>
    </source>
</evidence>
<dbReference type="RefSeq" id="WP_307369047.1">
    <property type="nucleotide sequence ID" value="NZ_JAUSUW010000001.1"/>
</dbReference>
<reference evidence="1 2" key="1">
    <citation type="submission" date="2023-07" db="EMBL/GenBank/DDBJ databases">
        <title>Genomic Encyclopedia of Type Strains, Phase IV (KMG-IV): sequencing the most valuable type-strain genomes for metagenomic binning, comparative biology and taxonomic classification.</title>
        <authorList>
            <person name="Goeker M."/>
        </authorList>
    </citation>
    <scope>NUCLEOTIDE SEQUENCE [LARGE SCALE GENOMIC DNA]</scope>
    <source>
        <strain evidence="1 2">DSM 1111</strain>
    </source>
</reference>